<evidence type="ECO:0000256" key="3">
    <source>
        <dbReference type="ARBA" id="ARBA00022692"/>
    </source>
</evidence>
<feature type="transmembrane region" description="Helical" evidence="6">
    <location>
        <begin position="20"/>
        <end position="40"/>
    </location>
</feature>
<feature type="transmembrane region" description="Helical" evidence="6">
    <location>
        <begin position="433"/>
        <end position="451"/>
    </location>
</feature>
<evidence type="ECO:0000256" key="1">
    <source>
        <dbReference type="ARBA" id="ARBA00004141"/>
    </source>
</evidence>
<keyword evidence="5 6" id="KW-0472">Membrane</keyword>
<dbReference type="GO" id="GO:0022857">
    <property type="term" value="F:transmembrane transporter activity"/>
    <property type="evidence" value="ECO:0007669"/>
    <property type="project" value="InterPro"/>
</dbReference>
<evidence type="ECO:0000313" key="7">
    <source>
        <dbReference type="EMBL" id="CAG2257024.1"/>
    </source>
</evidence>
<dbReference type="EMBL" id="CAJPWZ010003318">
    <property type="protein sequence ID" value="CAG2257024.1"/>
    <property type="molecule type" value="Genomic_DNA"/>
</dbReference>
<feature type="transmembrane region" description="Helical" evidence="6">
    <location>
        <begin position="463"/>
        <end position="480"/>
    </location>
</feature>
<feature type="transmembrane region" description="Helical" evidence="6">
    <location>
        <begin position="312"/>
        <end position="331"/>
    </location>
</feature>
<feature type="transmembrane region" description="Helical" evidence="6">
    <location>
        <begin position="151"/>
        <end position="174"/>
    </location>
</feature>
<gene>
    <name evidence="7" type="ORF">MEDL_68260</name>
</gene>
<accession>A0A8S3VH70</accession>
<proteinExistence type="inferred from homology"/>
<dbReference type="Proteomes" id="UP000683360">
    <property type="component" value="Unassembled WGS sequence"/>
</dbReference>
<name>A0A8S3VH70_MYTED</name>
<evidence type="ECO:0000256" key="2">
    <source>
        <dbReference type="ARBA" id="ARBA00008821"/>
    </source>
</evidence>
<feature type="transmembrane region" description="Helical" evidence="6">
    <location>
        <begin position="194"/>
        <end position="215"/>
    </location>
</feature>
<keyword evidence="4 6" id="KW-1133">Transmembrane helix</keyword>
<comment type="caution">
    <text evidence="7">The sequence shown here is derived from an EMBL/GenBank/DDBJ whole genome shotgun (WGS) entry which is preliminary data.</text>
</comment>
<dbReference type="OrthoDB" id="1641903at2759"/>
<evidence type="ECO:0000256" key="4">
    <source>
        <dbReference type="ARBA" id="ARBA00022989"/>
    </source>
</evidence>
<dbReference type="PANTHER" id="PTHR11119">
    <property type="entry name" value="XANTHINE-URACIL / VITAMIN C PERMEASE FAMILY MEMBER"/>
    <property type="match status" value="1"/>
</dbReference>
<keyword evidence="8" id="KW-1185">Reference proteome</keyword>
<evidence type="ECO:0000313" key="8">
    <source>
        <dbReference type="Proteomes" id="UP000683360"/>
    </source>
</evidence>
<comment type="similarity">
    <text evidence="2">Belongs to the nucleobase:cation symporter-2 (NCS2) (TC 2.A.40) family.</text>
</comment>
<sequence>MEGRRTLSGLQYKVEDNPTWITTVFLAFQHYLMLLSSNLATPGLVAITICARDDVEVASILLGNMLFACGICTVIQFFFGVRLPIVQCPQYAYVVPAIVLTSFDEWKCPDISVASSNTSNVVISNFTLGNFTDINDQPYWQQRLNMITGSLMVASVFEIILGASGILTILLRFIGPLTVAPTIMMMGLGVLQPGYELAGSHWGIAFGTMAMIVMLSECIPKFNVSLPCHIILTAKQEACTKKQIHKKTEIVAHKMFSVIISVSVMWLLCYILTITDVFPDGEDVYGYHARTDVRDKQLKSAPWFSFPYPGKFGMPTFNSGLLIAFIGGVFTSTIESIGDYYTCARIAGAVPPPPSAVNRGILIEGIDCIIAASVGAGFGVTSCSQNIGAISLTKARIFVVGSRRVVLVAGILMMIFGCFNKFSTLMVTIPDPIVGASFIVLFGVLAAVGASNLQYVDLNSTRNMVVFGISLFMGFALPIWTQQNEAIFKQGDGNGKQVLLALLGNSMFMACFTALVLDNVIPGTDHERGILSWRELTKEHLDDKENFSLRTYDLPFGMSKIKSWSWARYIPFSPTFKEDKCGPCTKSKGIESIGEEVDIILSDNCGHV</sequence>
<dbReference type="AlphaFoldDB" id="A0A8S3VH70"/>
<evidence type="ECO:0000256" key="5">
    <source>
        <dbReference type="ARBA" id="ARBA00023136"/>
    </source>
</evidence>
<dbReference type="Pfam" id="PF00860">
    <property type="entry name" value="Xan_ur_permease"/>
    <property type="match status" value="1"/>
</dbReference>
<evidence type="ECO:0000256" key="6">
    <source>
        <dbReference type="SAM" id="Phobius"/>
    </source>
</evidence>
<organism evidence="7 8">
    <name type="scientific">Mytilus edulis</name>
    <name type="common">Blue mussel</name>
    <dbReference type="NCBI Taxonomy" id="6550"/>
    <lineage>
        <taxon>Eukaryota</taxon>
        <taxon>Metazoa</taxon>
        <taxon>Spiralia</taxon>
        <taxon>Lophotrochozoa</taxon>
        <taxon>Mollusca</taxon>
        <taxon>Bivalvia</taxon>
        <taxon>Autobranchia</taxon>
        <taxon>Pteriomorphia</taxon>
        <taxon>Mytilida</taxon>
        <taxon>Mytiloidea</taxon>
        <taxon>Mytilidae</taxon>
        <taxon>Mytilinae</taxon>
        <taxon>Mytilus</taxon>
    </lineage>
</organism>
<dbReference type="InterPro" id="IPR006043">
    <property type="entry name" value="NCS2"/>
</dbReference>
<feature type="transmembrane region" description="Helical" evidence="6">
    <location>
        <begin position="251"/>
        <end position="273"/>
    </location>
</feature>
<dbReference type="GO" id="GO:0016020">
    <property type="term" value="C:membrane"/>
    <property type="evidence" value="ECO:0007669"/>
    <property type="project" value="UniProtKB-SubCell"/>
</dbReference>
<keyword evidence="3 6" id="KW-0812">Transmembrane</keyword>
<reference evidence="7" key="1">
    <citation type="submission" date="2021-03" db="EMBL/GenBank/DDBJ databases">
        <authorList>
            <person name="Bekaert M."/>
        </authorList>
    </citation>
    <scope>NUCLEOTIDE SEQUENCE</scope>
</reference>
<feature type="transmembrane region" description="Helical" evidence="6">
    <location>
        <begin position="405"/>
        <end position="427"/>
    </location>
</feature>
<comment type="subcellular location">
    <subcellularLocation>
        <location evidence="1">Membrane</location>
        <topology evidence="1">Multi-pass membrane protein</topology>
    </subcellularLocation>
</comment>
<protein>
    <submittedName>
        <fullName evidence="7">SLC23A1</fullName>
    </submittedName>
</protein>
<feature type="transmembrane region" description="Helical" evidence="6">
    <location>
        <begin position="60"/>
        <end position="81"/>
    </location>
</feature>
<feature type="transmembrane region" description="Helical" evidence="6">
    <location>
        <begin position="500"/>
        <end position="521"/>
    </location>
</feature>